<sequence>MTESRQAMRRKKKKPRKFLKVISILIVLLLLAGGGYAYYVYHAVKQTANQMHIDLKRQSKNPALNAGKPINILLLGVDERKGDRGRSDTIIIASLNPKTKSMLLTSIPRDTYVNLPGHGAQKINAAYAFGNVDMAVDTVEKLASIHIDYVAKINFNGLKQLVNAVGGVTVDNDLDWYDEGYYKKGYHYKKGKIHLDGAQALGYVRMRHLDNRGDFGRNKRQRQVLAAVVDKAAGMGGITHMQDILKTLGSNVKTSMTFDDMKGIAQNYRNCREHIYNYEVYGVPQTINRISYVVVSDAEKQKVHNMIQEEQDGTLDMSKYQHKND</sequence>
<evidence type="ECO:0000259" key="2">
    <source>
        <dbReference type="Pfam" id="PF03816"/>
    </source>
</evidence>
<dbReference type="Pfam" id="PF03816">
    <property type="entry name" value="LytR_cpsA_psr"/>
    <property type="match status" value="1"/>
</dbReference>
<dbReference type="InterPro" id="IPR050922">
    <property type="entry name" value="LytR/CpsA/Psr_CW_biosynth"/>
</dbReference>
<proteinExistence type="inferred from homology"/>
<dbReference type="PANTHER" id="PTHR33392">
    <property type="entry name" value="POLYISOPRENYL-TEICHOIC ACID--PEPTIDOGLYCAN TEICHOIC ACID TRANSFERASE TAGU"/>
    <property type="match status" value="1"/>
</dbReference>
<organism evidence="3 4">
    <name type="scientific">Camelliibacillus cellulosilyticus</name>
    <dbReference type="NCBI Taxonomy" id="2174486"/>
    <lineage>
        <taxon>Bacteria</taxon>
        <taxon>Bacillati</taxon>
        <taxon>Bacillota</taxon>
        <taxon>Bacilli</taxon>
        <taxon>Bacillales</taxon>
        <taxon>Sporolactobacillaceae</taxon>
        <taxon>Camelliibacillus</taxon>
    </lineage>
</organism>
<accession>A0ABV9GNZ9</accession>
<reference evidence="4" key="1">
    <citation type="journal article" date="2019" name="Int. J. Syst. Evol. Microbiol.">
        <title>The Global Catalogue of Microorganisms (GCM) 10K type strain sequencing project: providing services to taxonomists for standard genome sequencing and annotation.</title>
        <authorList>
            <consortium name="The Broad Institute Genomics Platform"/>
            <consortium name="The Broad Institute Genome Sequencing Center for Infectious Disease"/>
            <person name="Wu L."/>
            <person name="Ma J."/>
        </authorList>
    </citation>
    <scope>NUCLEOTIDE SEQUENCE [LARGE SCALE GENOMIC DNA]</scope>
    <source>
        <strain evidence="4">CGMCC 1.16306</strain>
    </source>
</reference>
<dbReference type="NCBIfam" id="TIGR00350">
    <property type="entry name" value="lytR_cpsA_psr"/>
    <property type="match status" value="1"/>
</dbReference>
<evidence type="ECO:0000313" key="3">
    <source>
        <dbReference type="EMBL" id="MFC4618678.1"/>
    </source>
</evidence>
<name>A0ABV9GNZ9_9BACL</name>
<dbReference type="Proteomes" id="UP001596022">
    <property type="component" value="Unassembled WGS sequence"/>
</dbReference>
<dbReference type="PANTHER" id="PTHR33392:SF6">
    <property type="entry name" value="POLYISOPRENYL-TEICHOIC ACID--PEPTIDOGLYCAN TEICHOIC ACID TRANSFERASE TAGU"/>
    <property type="match status" value="1"/>
</dbReference>
<feature type="domain" description="Cell envelope-related transcriptional attenuator" evidence="2">
    <location>
        <begin position="86"/>
        <end position="232"/>
    </location>
</feature>
<keyword evidence="4" id="KW-1185">Reference proteome</keyword>
<evidence type="ECO:0000313" key="4">
    <source>
        <dbReference type="Proteomes" id="UP001596022"/>
    </source>
</evidence>
<dbReference type="InterPro" id="IPR004474">
    <property type="entry name" value="LytR_CpsA_psr"/>
</dbReference>
<gene>
    <name evidence="3" type="ORF">ACFO4N_08000</name>
</gene>
<comment type="similarity">
    <text evidence="1">Belongs to the LytR/CpsA/Psr (LCP) family.</text>
</comment>
<comment type="caution">
    <text evidence="3">The sequence shown here is derived from an EMBL/GenBank/DDBJ whole genome shotgun (WGS) entry which is preliminary data.</text>
</comment>
<protein>
    <submittedName>
        <fullName evidence="3">LCP family protein</fullName>
    </submittedName>
</protein>
<dbReference type="RefSeq" id="WP_376845724.1">
    <property type="nucleotide sequence ID" value="NZ_JBHSFW010000002.1"/>
</dbReference>
<evidence type="ECO:0000256" key="1">
    <source>
        <dbReference type="ARBA" id="ARBA00006068"/>
    </source>
</evidence>
<dbReference type="Gene3D" id="3.40.630.190">
    <property type="entry name" value="LCP protein"/>
    <property type="match status" value="1"/>
</dbReference>
<dbReference type="EMBL" id="JBHSFW010000002">
    <property type="protein sequence ID" value="MFC4618678.1"/>
    <property type="molecule type" value="Genomic_DNA"/>
</dbReference>